<dbReference type="GO" id="GO:0016301">
    <property type="term" value="F:kinase activity"/>
    <property type="evidence" value="ECO:0007669"/>
    <property type="project" value="UniProtKB-KW"/>
</dbReference>
<feature type="transmembrane region" description="Helical" evidence="5">
    <location>
        <begin position="119"/>
        <end position="142"/>
    </location>
</feature>
<dbReference type="SUPFAM" id="SSF55874">
    <property type="entry name" value="ATPase domain of HSP90 chaperone/DNA topoisomerase II/histidine kinase"/>
    <property type="match status" value="1"/>
</dbReference>
<keyword evidence="3" id="KW-0902">Two-component regulatory system</keyword>
<keyword evidence="2 8" id="KW-0418">Kinase</keyword>
<protein>
    <submittedName>
        <fullName evidence="8">Histidine kinase-, DNA gyrase B-, and HSP90-like ATPase</fullName>
    </submittedName>
</protein>
<dbReference type="Pfam" id="PF19354">
    <property type="entry name" value="DUF5931"/>
    <property type="match status" value="1"/>
</dbReference>
<feature type="compositionally biased region" description="Low complexity" evidence="4">
    <location>
        <begin position="386"/>
        <end position="397"/>
    </location>
</feature>
<keyword evidence="5" id="KW-0812">Transmembrane</keyword>
<dbReference type="EMBL" id="FOZX01000006">
    <property type="protein sequence ID" value="SFS85439.1"/>
    <property type="molecule type" value="Genomic_DNA"/>
</dbReference>
<dbReference type="PANTHER" id="PTHR24421">
    <property type="entry name" value="NITRATE/NITRITE SENSOR PROTEIN NARX-RELATED"/>
    <property type="match status" value="1"/>
</dbReference>
<evidence type="ECO:0000256" key="1">
    <source>
        <dbReference type="ARBA" id="ARBA00022679"/>
    </source>
</evidence>
<dbReference type="AlphaFoldDB" id="A0A1I6T880"/>
<feature type="compositionally biased region" description="Basic and acidic residues" evidence="4">
    <location>
        <begin position="373"/>
        <end position="385"/>
    </location>
</feature>
<name>A0A1I6T880_9PSEU</name>
<dbReference type="NCBIfam" id="NF047322">
    <property type="entry name" value="HK_morpho_MacS"/>
    <property type="match status" value="1"/>
</dbReference>
<evidence type="ECO:0000256" key="2">
    <source>
        <dbReference type="ARBA" id="ARBA00022777"/>
    </source>
</evidence>
<dbReference type="GO" id="GO:0000160">
    <property type="term" value="P:phosphorelay signal transduction system"/>
    <property type="evidence" value="ECO:0007669"/>
    <property type="project" value="UniProtKB-KW"/>
</dbReference>
<evidence type="ECO:0000256" key="5">
    <source>
        <dbReference type="SAM" id="Phobius"/>
    </source>
</evidence>
<sequence length="397" mass="42746">MTGSHAAPTPPQVADGRTPLWRGHNVFRVVTFLYAAFWFGMKYETYARPWLATVCISCMAVWTVFTVWRYRTRAGRTNRLVAADVVVVNTLFLLNEFILTEAHMSTSDPSVVTVWHSTGVTAAAVQWGMKGGVVAGIIAAAANLLIRGRIGADMAMDTLLLVGVGLVIGLNSDTARRSTERLARALRAEAATAERERLARSIHDSVLQVLARVRRRGAELGGEAAELAELAGEQEIKLRSLIASTPESAEDGDPDLAARLEVLRTARVHVSVPGTPVRLTEQLSADLAAVVREALANVEKHAGEKAQAWVLLEELPDEIVLSVRDDGPGIPDGRLDEAAAEGRMGIAKSIRGRVAALGGMITLDTAPGEGTEWEVRVPRAPEPGRSRGPQRPRGGER</sequence>
<feature type="domain" description="Histidine kinase/HSP90-like ATPase" evidence="6">
    <location>
        <begin position="285"/>
        <end position="380"/>
    </location>
</feature>
<feature type="domain" description="DUF5931" evidence="7">
    <location>
        <begin position="18"/>
        <end position="183"/>
    </location>
</feature>
<evidence type="ECO:0000259" key="7">
    <source>
        <dbReference type="Pfam" id="PF19354"/>
    </source>
</evidence>
<feature type="transmembrane region" description="Helical" evidence="5">
    <location>
        <begin position="49"/>
        <end position="68"/>
    </location>
</feature>
<organism evidence="8 9">
    <name type="scientific">Saccharopolyspora flava</name>
    <dbReference type="NCBI Taxonomy" id="95161"/>
    <lineage>
        <taxon>Bacteria</taxon>
        <taxon>Bacillati</taxon>
        <taxon>Actinomycetota</taxon>
        <taxon>Actinomycetes</taxon>
        <taxon>Pseudonocardiales</taxon>
        <taxon>Pseudonocardiaceae</taxon>
        <taxon>Saccharopolyspora</taxon>
    </lineage>
</organism>
<dbReference type="InterPro" id="IPR003594">
    <property type="entry name" value="HATPase_dom"/>
</dbReference>
<keyword evidence="1" id="KW-0808">Transferase</keyword>
<dbReference type="STRING" id="95161.SAMN05660874_03753"/>
<dbReference type="InterPro" id="IPR050482">
    <property type="entry name" value="Sensor_HK_TwoCompSys"/>
</dbReference>
<keyword evidence="5" id="KW-0472">Membrane</keyword>
<evidence type="ECO:0000313" key="9">
    <source>
        <dbReference type="Proteomes" id="UP000198852"/>
    </source>
</evidence>
<dbReference type="Gene3D" id="3.30.565.10">
    <property type="entry name" value="Histidine kinase-like ATPase, C-terminal domain"/>
    <property type="match status" value="1"/>
</dbReference>
<dbReference type="PANTHER" id="PTHR24421:SF61">
    <property type="entry name" value="OXYGEN SENSOR HISTIDINE KINASE NREB"/>
    <property type="match status" value="1"/>
</dbReference>
<dbReference type="RefSeq" id="WP_245775956.1">
    <property type="nucleotide sequence ID" value="NZ_FOZX01000006.1"/>
</dbReference>
<proteinExistence type="predicted"/>
<dbReference type="Proteomes" id="UP000198852">
    <property type="component" value="Unassembled WGS sequence"/>
</dbReference>
<evidence type="ECO:0000256" key="4">
    <source>
        <dbReference type="SAM" id="MobiDB-lite"/>
    </source>
</evidence>
<feature type="region of interest" description="Disordered" evidence="4">
    <location>
        <begin position="366"/>
        <end position="397"/>
    </location>
</feature>
<reference evidence="9" key="1">
    <citation type="submission" date="2016-10" db="EMBL/GenBank/DDBJ databases">
        <authorList>
            <person name="Varghese N."/>
            <person name="Submissions S."/>
        </authorList>
    </citation>
    <scope>NUCLEOTIDE SEQUENCE [LARGE SCALE GENOMIC DNA]</scope>
    <source>
        <strain evidence="9">DSM 44771</strain>
    </source>
</reference>
<dbReference type="CDD" id="cd16917">
    <property type="entry name" value="HATPase_UhpB-NarQ-NarX-like"/>
    <property type="match status" value="1"/>
</dbReference>
<gene>
    <name evidence="8" type="ORF">SAMN05660874_03753</name>
</gene>
<dbReference type="InterPro" id="IPR045975">
    <property type="entry name" value="DUF5931"/>
</dbReference>
<keyword evidence="5" id="KW-1133">Transmembrane helix</keyword>
<feature type="transmembrane region" description="Helical" evidence="5">
    <location>
        <begin position="80"/>
        <end position="99"/>
    </location>
</feature>
<dbReference type="InterPro" id="IPR036890">
    <property type="entry name" value="HATPase_C_sf"/>
</dbReference>
<accession>A0A1I6T880</accession>
<evidence type="ECO:0000313" key="8">
    <source>
        <dbReference type="EMBL" id="SFS85439.1"/>
    </source>
</evidence>
<evidence type="ECO:0000259" key="6">
    <source>
        <dbReference type="Pfam" id="PF02518"/>
    </source>
</evidence>
<evidence type="ECO:0000256" key="3">
    <source>
        <dbReference type="ARBA" id="ARBA00023012"/>
    </source>
</evidence>
<dbReference type="Pfam" id="PF02518">
    <property type="entry name" value="HATPase_c"/>
    <property type="match status" value="1"/>
</dbReference>
<keyword evidence="9" id="KW-1185">Reference proteome</keyword>